<evidence type="ECO:0000259" key="8">
    <source>
        <dbReference type="PROSITE" id="PS50928"/>
    </source>
</evidence>
<keyword evidence="2 7" id="KW-0813">Transport</keyword>
<feature type="transmembrane region" description="Helical" evidence="7">
    <location>
        <begin position="111"/>
        <end position="130"/>
    </location>
</feature>
<proteinExistence type="inferred from homology"/>
<dbReference type="InterPro" id="IPR035906">
    <property type="entry name" value="MetI-like_sf"/>
</dbReference>
<feature type="transmembrane region" description="Helical" evidence="7">
    <location>
        <begin position="184"/>
        <end position="209"/>
    </location>
</feature>
<evidence type="ECO:0000256" key="7">
    <source>
        <dbReference type="RuleBase" id="RU363032"/>
    </source>
</evidence>
<name>A0A2R5ER13_9BACL</name>
<dbReference type="Proteomes" id="UP000245202">
    <property type="component" value="Unassembled WGS sequence"/>
</dbReference>
<gene>
    <name evidence="9" type="ORF">PAT3040_00319</name>
</gene>
<dbReference type="PROSITE" id="PS50928">
    <property type="entry name" value="ABC_TM1"/>
    <property type="match status" value="1"/>
</dbReference>
<feature type="transmembrane region" description="Helical" evidence="7">
    <location>
        <begin position="81"/>
        <end position="99"/>
    </location>
</feature>
<evidence type="ECO:0000256" key="6">
    <source>
        <dbReference type="ARBA" id="ARBA00023136"/>
    </source>
</evidence>
<dbReference type="PANTHER" id="PTHR43744">
    <property type="entry name" value="ABC TRANSPORTER PERMEASE PROTEIN MG189-RELATED-RELATED"/>
    <property type="match status" value="1"/>
</dbReference>
<dbReference type="GO" id="GO:0005886">
    <property type="term" value="C:plasma membrane"/>
    <property type="evidence" value="ECO:0007669"/>
    <property type="project" value="UniProtKB-SubCell"/>
</dbReference>
<keyword evidence="6 7" id="KW-0472">Membrane</keyword>
<keyword evidence="5 7" id="KW-1133">Transmembrane helix</keyword>
<evidence type="ECO:0000313" key="10">
    <source>
        <dbReference type="Proteomes" id="UP000245202"/>
    </source>
</evidence>
<comment type="subcellular location">
    <subcellularLocation>
        <location evidence="1 7">Cell membrane</location>
        <topology evidence="1 7">Multi-pass membrane protein</topology>
    </subcellularLocation>
</comment>
<dbReference type="Gene3D" id="1.10.3720.10">
    <property type="entry name" value="MetI-like"/>
    <property type="match status" value="1"/>
</dbReference>
<evidence type="ECO:0000256" key="1">
    <source>
        <dbReference type="ARBA" id="ARBA00004651"/>
    </source>
</evidence>
<evidence type="ECO:0000256" key="3">
    <source>
        <dbReference type="ARBA" id="ARBA00022475"/>
    </source>
</evidence>
<dbReference type="InterPro" id="IPR000515">
    <property type="entry name" value="MetI-like"/>
</dbReference>
<protein>
    <submittedName>
        <fullName evidence="9">ABC transporter permease</fullName>
    </submittedName>
</protein>
<feature type="transmembrane region" description="Helical" evidence="7">
    <location>
        <begin position="12"/>
        <end position="38"/>
    </location>
</feature>
<feature type="domain" description="ABC transmembrane type-1" evidence="8">
    <location>
        <begin position="74"/>
        <end position="275"/>
    </location>
</feature>
<dbReference type="RefSeq" id="WP_108991277.1">
    <property type="nucleotide sequence ID" value="NZ_BDQX01000028.1"/>
</dbReference>
<dbReference type="Pfam" id="PF00528">
    <property type="entry name" value="BPD_transp_1"/>
    <property type="match status" value="1"/>
</dbReference>
<dbReference type="CDD" id="cd06261">
    <property type="entry name" value="TM_PBP2"/>
    <property type="match status" value="1"/>
</dbReference>
<dbReference type="AlphaFoldDB" id="A0A2R5ER13"/>
<comment type="similarity">
    <text evidence="7">Belongs to the binding-protein-dependent transport system permease family.</text>
</comment>
<feature type="transmembrane region" description="Helical" evidence="7">
    <location>
        <begin position="261"/>
        <end position="278"/>
    </location>
</feature>
<reference evidence="9 10" key="1">
    <citation type="submission" date="2017-08" db="EMBL/GenBank/DDBJ databases">
        <title>Substantial Increase in Enzyme Production by Combined Drug-Resistance Mutations in Paenibacillus agaridevorans.</title>
        <authorList>
            <person name="Tanaka Y."/>
            <person name="Funane K."/>
            <person name="Hosaka T."/>
            <person name="Shiwa Y."/>
            <person name="Fujita N."/>
            <person name="Miyazaki T."/>
            <person name="Yoshikawa H."/>
            <person name="Murakami K."/>
            <person name="Kasahara K."/>
            <person name="Inaoka T."/>
            <person name="Hiraga Y."/>
            <person name="Ochi K."/>
        </authorList>
    </citation>
    <scope>NUCLEOTIDE SEQUENCE [LARGE SCALE GENOMIC DNA]</scope>
    <source>
        <strain evidence="9 10">T-3040</strain>
    </source>
</reference>
<sequence>MRTWTNKKYIFPVINGTILGILALTCLAPLVHIFAIAFSDNNEVVKGAVTLWPKSFTLSSFTFVLERQEFWQAFGVTLKRIAIGLPLNMLLTIITAYPLSKESLTFRPRTFYVWFMFFTMLFAGGLIPTYMLVRQLNMLDSIWALVLPGALQVYNVILLLNFFRQLPKEISEAAYMDGAGHWQTLWKIYVPTSMAALATLILFTVVGHWNAWFDGMIYMNMPEKYPLQTFLRTVITMPDFKYLKADDWKNLQSISDRTTRSAQIIIASVPILLVYPFLQKYFVKGIVLGSVKG</sequence>
<keyword evidence="4 7" id="KW-0812">Transmembrane</keyword>
<accession>A0A2R5ER13</accession>
<evidence type="ECO:0000256" key="4">
    <source>
        <dbReference type="ARBA" id="ARBA00022692"/>
    </source>
</evidence>
<dbReference type="GO" id="GO:0055085">
    <property type="term" value="P:transmembrane transport"/>
    <property type="evidence" value="ECO:0007669"/>
    <property type="project" value="InterPro"/>
</dbReference>
<dbReference type="EMBL" id="BDQX01000028">
    <property type="protein sequence ID" value="GBG05834.1"/>
    <property type="molecule type" value="Genomic_DNA"/>
</dbReference>
<evidence type="ECO:0000313" key="9">
    <source>
        <dbReference type="EMBL" id="GBG05834.1"/>
    </source>
</evidence>
<keyword evidence="3" id="KW-1003">Cell membrane</keyword>
<comment type="caution">
    <text evidence="9">The sequence shown here is derived from an EMBL/GenBank/DDBJ whole genome shotgun (WGS) entry which is preliminary data.</text>
</comment>
<dbReference type="SUPFAM" id="SSF161098">
    <property type="entry name" value="MetI-like"/>
    <property type="match status" value="1"/>
</dbReference>
<evidence type="ECO:0000256" key="5">
    <source>
        <dbReference type="ARBA" id="ARBA00022989"/>
    </source>
</evidence>
<dbReference type="PANTHER" id="PTHR43744:SF9">
    <property type="entry name" value="POLYGALACTURONAN_RHAMNOGALACTURONAN TRANSPORT SYSTEM PERMEASE PROTEIN YTCP"/>
    <property type="match status" value="1"/>
</dbReference>
<keyword evidence="10" id="KW-1185">Reference proteome</keyword>
<organism evidence="9 10">
    <name type="scientific">Paenibacillus agaridevorans</name>
    <dbReference type="NCBI Taxonomy" id="171404"/>
    <lineage>
        <taxon>Bacteria</taxon>
        <taxon>Bacillati</taxon>
        <taxon>Bacillota</taxon>
        <taxon>Bacilli</taxon>
        <taxon>Bacillales</taxon>
        <taxon>Paenibacillaceae</taxon>
        <taxon>Paenibacillus</taxon>
    </lineage>
</organism>
<evidence type="ECO:0000256" key="2">
    <source>
        <dbReference type="ARBA" id="ARBA00022448"/>
    </source>
</evidence>
<feature type="transmembrane region" description="Helical" evidence="7">
    <location>
        <begin position="142"/>
        <end position="163"/>
    </location>
</feature>